<keyword evidence="9" id="KW-1185">Reference proteome</keyword>
<proteinExistence type="inferred from homology"/>
<keyword evidence="6 7" id="KW-0592">Phosphate transport</keyword>
<evidence type="ECO:0000313" key="9">
    <source>
        <dbReference type="Proteomes" id="UP000298615"/>
    </source>
</evidence>
<evidence type="ECO:0000256" key="1">
    <source>
        <dbReference type="ARBA" id="ARBA00004496"/>
    </source>
</evidence>
<comment type="similarity">
    <text evidence="2 7">Belongs to the PhoU family.</text>
</comment>
<evidence type="ECO:0000256" key="3">
    <source>
        <dbReference type="ARBA" id="ARBA00011738"/>
    </source>
</evidence>
<evidence type="ECO:0000256" key="2">
    <source>
        <dbReference type="ARBA" id="ARBA00008107"/>
    </source>
</evidence>
<dbReference type="PANTHER" id="PTHR42930">
    <property type="entry name" value="PHOSPHATE-SPECIFIC TRANSPORT SYSTEM ACCESSORY PROTEIN PHOU"/>
    <property type="match status" value="1"/>
</dbReference>
<dbReference type="RefSeq" id="WP_136953398.1">
    <property type="nucleotide sequence ID" value="NZ_CP039712.1"/>
</dbReference>
<dbReference type="Pfam" id="PF01895">
    <property type="entry name" value="PhoU"/>
    <property type="match status" value="2"/>
</dbReference>
<dbReference type="FunFam" id="1.20.58.220:FF:000004">
    <property type="entry name" value="Phosphate-specific transport system accessory protein PhoU"/>
    <property type="match status" value="1"/>
</dbReference>
<evidence type="ECO:0000256" key="7">
    <source>
        <dbReference type="PIRNR" id="PIRNR003107"/>
    </source>
</evidence>
<dbReference type="NCBIfam" id="TIGR02135">
    <property type="entry name" value="phoU_full"/>
    <property type="match status" value="1"/>
</dbReference>
<evidence type="ECO:0000256" key="6">
    <source>
        <dbReference type="ARBA" id="ARBA00022592"/>
    </source>
</evidence>
<evidence type="ECO:0000256" key="5">
    <source>
        <dbReference type="ARBA" id="ARBA00022490"/>
    </source>
</evidence>
<comment type="function">
    <text evidence="7">Plays a role in the regulation of phosphate uptake.</text>
</comment>
<dbReference type="OrthoDB" id="9814256at2"/>
<evidence type="ECO:0000256" key="4">
    <source>
        <dbReference type="ARBA" id="ARBA00022448"/>
    </source>
</evidence>
<reference evidence="8 9" key="1">
    <citation type="submission" date="2019-04" db="EMBL/GenBank/DDBJ databases">
        <title>Vagococcus sp. nov., isolated from faeces of yaks (Bos grunniens).</title>
        <authorList>
            <person name="Ge Y."/>
        </authorList>
    </citation>
    <scope>NUCLEOTIDE SEQUENCE [LARGE SCALE GENOMIC DNA]</scope>
    <source>
        <strain evidence="8 9">MN-17</strain>
    </source>
</reference>
<name>A0A4D7CW89_9ENTE</name>
<dbReference type="InterPro" id="IPR038078">
    <property type="entry name" value="PhoU-like_sf"/>
</dbReference>
<sequence length="223" mass="25454">MLRAQFEKDLRQLHDEFHEMGETVSLSVYKAVRAFIKQDNEIAESVIQGDSKINDFEADLEKRGLEMIALQQPVTSDLRLIITVMKAVNDLERIGDHAVSISKAAIRVNNTKPIVEIQEKISDMANDVLKLLDDALHAYTEGDADEAVKIADRDERVNNYFKEIYGMCIKVMKEDSNLVEVGTDYLRVARFLERIGDYVTNICEWIVYLKTGKNVELHSSNDE</sequence>
<dbReference type="EMBL" id="CP039712">
    <property type="protein sequence ID" value="QCI86567.1"/>
    <property type="molecule type" value="Genomic_DNA"/>
</dbReference>
<dbReference type="GO" id="GO:0006817">
    <property type="term" value="P:phosphate ion transport"/>
    <property type="evidence" value="ECO:0007669"/>
    <property type="project" value="UniProtKB-KW"/>
</dbReference>
<dbReference type="GO" id="GO:0005737">
    <property type="term" value="C:cytoplasm"/>
    <property type="evidence" value="ECO:0007669"/>
    <property type="project" value="UniProtKB-SubCell"/>
</dbReference>
<dbReference type="Proteomes" id="UP000298615">
    <property type="component" value="Chromosome"/>
</dbReference>
<protein>
    <recommendedName>
        <fullName evidence="7">Phosphate-specific transport system accessory protein PhoU</fullName>
    </recommendedName>
</protein>
<dbReference type="InterPro" id="IPR028366">
    <property type="entry name" value="PhoU"/>
</dbReference>
<comment type="subunit">
    <text evidence="3 7">Homodimer.</text>
</comment>
<dbReference type="KEGG" id="vao:FA707_06100"/>
<dbReference type="GO" id="GO:0045936">
    <property type="term" value="P:negative regulation of phosphate metabolic process"/>
    <property type="evidence" value="ECO:0007669"/>
    <property type="project" value="InterPro"/>
</dbReference>
<organism evidence="8 9">
    <name type="scientific">Vagococcus zengguangii</name>
    <dbReference type="NCBI Taxonomy" id="2571750"/>
    <lineage>
        <taxon>Bacteria</taxon>
        <taxon>Bacillati</taxon>
        <taxon>Bacillota</taxon>
        <taxon>Bacilli</taxon>
        <taxon>Lactobacillales</taxon>
        <taxon>Enterococcaceae</taxon>
        <taxon>Vagococcus</taxon>
    </lineage>
</organism>
<dbReference type="InterPro" id="IPR026022">
    <property type="entry name" value="PhoU_dom"/>
</dbReference>
<dbReference type="GO" id="GO:0030643">
    <property type="term" value="P:intracellular phosphate ion homeostasis"/>
    <property type="evidence" value="ECO:0007669"/>
    <property type="project" value="InterPro"/>
</dbReference>
<dbReference type="SUPFAM" id="SSF109755">
    <property type="entry name" value="PhoU-like"/>
    <property type="match status" value="1"/>
</dbReference>
<dbReference type="PANTHER" id="PTHR42930:SF3">
    <property type="entry name" value="PHOSPHATE-SPECIFIC TRANSPORT SYSTEM ACCESSORY PROTEIN PHOU"/>
    <property type="match status" value="1"/>
</dbReference>
<comment type="subcellular location">
    <subcellularLocation>
        <location evidence="1 7">Cytoplasm</location>
    </subcellularLocation>
</comment>
<dbReference type="Gene3D" id="1.20.58.220">
    <property type="entry name" value="Phosphate transport system protein phou homolog 2, domain 2"/>
    <property type="match status" value="1"/>
</dbReference>
<evidence type="ECO:0000313" key="8">
    <source>
        <dbReference type="EMBL" id="QCI86567.1"/>
    </source>
</evidence>
<dbReference type="PIRSF" id="PIRSF003107">
    <property type="entry name" value="PhoU"/>
    <property type="match status" value="1"/>
</dbReference>
<gene>
    <name evidence="8" type="primary">phoU</name>
    <name evidence="8" type="ORF">FA707_06100</name>
</gene>
<keyword evidence="5 7" id="KW-0963">Cytoplasm</keyword>
<keyword evidence="4 7" id="KW-0813">Transport</keyword>
<accession>A0A4D7CW89</accession>
<dbReference type="AlphaFoldDB" id="A0A4D7CW89"/>